<evidence type="ECO:0000313" key="7">
    <source>
        <dbReference type="EMBL" id="JAU26482.1"/>
    </source>
</evidence>
<dbReference type="Pfam" id="PF00403">
    <property type="entry name" value="HMA"/>
    <property type="match status" value="1"/>
</dbReference>
<name>A0A1J3E2X2_NOCCA</name>
<comment type="similarity">
    <text evidence="5">Belongs to the HIPP family.</text>
</comment>
<evidence type="ECO:0000256" key="1">
    <source>
        <dbReference type="ARBA" id="ARBA00022481"/>
    </source>
</evidence>
<evidence type="ECO:0000256" key="3">
    <source>
        <dbReference type="ARBA" id="ARBA00023288"/>
    </source>
</evidence>
<evidence type="ECO:0000259" key="6">
    <source>
        <dbReference type="PROSITE" id="PS50846"/>
    </source>
</evidence>
<dbReference type="AlphaFoldDB" id="A0A1J3E2X2"/>
<organism evidence="7">
    <name type="scientific">Noccaea caerulescens</name>
    <name type="common">Alpine penny-cress</name>
    <name type="synonym">Thlaspi caerulescens</name>
    <dbReference type="NCBI Taxonomy" id="107243"/>
    <lineage>
        <taxon>Eukaryota</taxon>
        <taxon>Viridiplantae</taxon>
        <taxon>Streptophyta</taxon>
        <taxon>Embryophyta</taxon>
        <taxon>Tracheophyta</taxon>
        <taxon>Spermatophyta</taxon>
        <taxon>Magnoliopsida</taxon>
        <taxon>eudicotyledons</taxon>
        <taxon>Gunneridae</taxon>
        <taxon>Pentapetalae</taxon>
        <taxon>rosids</taxon>
        <taxon>malvids</taxon>
        <taxon>Brassicales</taxon>
        <taxon>Brassicaceae</taxon>
        <taxon>Coluteocarpeae</taxon>
        <taxon>Noccaea</taxon>
    </lineage>
</organism>
<gene>
    <name evidence="7" type="ORF">GA_TR7314_c0_g1_i1_g.23969</name>
</gene>
<protein>
    <recommendedName>
        <fullName evidence="6">HMA domain-containing protein</fullName>
    </recommendedName>
</protein>
<keyword evidence="4" id="KW-0636">Prenylation</keyword>
<dbReference type="InterPro" id="IPR006121">
    <property type="entry name" value="HMA_dom"/>
</dbReference>
<keyword evidence="1" id="KW-0488">Methylation</keyword>
<dbReference type="Gene3D" id="3.30.70.100">
    <property type="match status" value="1"/>
</dbReference>
<sequence>MANPTPPVRTCVLRVGIKCCKGCQTNAKRKLLSVSGVSAVEYDAEQGLLTVSGDPNPATLLRKLTKWGKNAELVSVLGDASAPAPCRTPEHNQPTMAKKKKRPTKCILFRCFGKRIRKAKVEPYRGSWVENRGTTPFINAVTPPMVYPPPQAMPGFATPIPYPPPYFGEPQPPYTGGMFRPAPPQSPSYIQLRQTQFPQMVNSRLHYPHH</sequence>
<dbReference type="InterPro" id="IPR036163">
    <property type="entry name" value="HMA_dom_sf"/>
</dbReference>
<dbReference type="EMBL" id="GEVI01005838">
    <property type="protein sequence ID" value="JAU26482.1"/>
    <property type="molecule type" value="Transcribed_RNA"/>
</dbReference>
<dbReference type="PANTHER" id="PTHR45868:SF42">
    <property type="entry name" value="HEAVY METAL TRANSPORT_DETOXIFICATION SUPERFAMILY PROTEIN"/>
    <property type="match status" value="1"/>
</dbReference>
<reference evidence="7" key="1">
    <citation type="submission" date="2016-07" db="EMBL/GenBank/DDBJ databases">
        <title>De novo transcriptome assembly of four accessions of the metal hyperaccumulator plant Noccaea caerulescens.</title>
        <authorList>
            <person name="Blande D."/>
            <person name="Halimaa P."/>
            <person name="Tervahauta A.I."/>
            <person name="Aarts M.G."/>
            <person name="Karenlampi S.O."/>
        </authorList>
    </citation>
    <scope>NUCLEOTIDE SEQUENCE</scope>
</reference>
<evidence type="ECO:0000256" key="4">
    <source>
        <dbReference type="ARBA" id="ARBA00023289"/>
    </source>
</evidence>
<evidence type="ECO:0000256" key="5">
    <source>
        <dbReference type="ARBA" id="ARBA00024045"/>
    </source>
</evidence>
<dbReference type="CDD" id="cd00371">
    <property type="entry name" value="HMA"/>
    <property type="match status" value="1"/>
</dbReference>
<keyword evidence="2" id="KW-0479">Metal-binding</keyword>
<dbReference type="SUPFAM" id="SSF55008">
    <property type="entry name" value="HMA, heavy metal-associated domain"/>
    <property type="match status" value="1"/>
</dbReference>
<accession>A0A1J3E2X2</accession>
<dbReference type="PANTHER" id="PTHR45868">
    <property type="entry name" value="HEAVY METAL-ASSOCIATED ISOPRENYLATED PLANT PROTEIN 33-RELATED"/>
    <property type="match status" value="1"/>
</dbReference>
<dbReference type="PROSITE" id="PS50846">
    <property type="entry name" value="HMA_2"/>
    <property type="match status" value="1"/>
</dbReference>
<proteinExistence type="inferred from homology"/>
<dbReference type="GO" id="GO:0046872">
    <property type="term" value="F:metal ion binding"/>
    <property type="evidence" value="ECO:0007669"/>
    <property type="project" value="UniProtKB-KW"/>
</dbReference>
<feature type="domain" description="HMA" evidence="6">
    <location>
        <begin position="8"/>
        <end position="76"/>
    </location>
</feature>
<keyword evidence="3" id="KW-0449">Lipoprotein</keyword>
<evidence type="ECO:0000256" key="2">
    <source>
        <dbReference type="ARBA" id="ARBA00022723"/>
    </source>
</evidence>